<feature type="domain" description="Aminopeptidase N-like N-terminal" evidence="14">
    <location>
        <begin position="33"/>
        <end position="221"/>
    </location>
</feature>
<dbReference type="Gene3D" id="2.60.40.1910">
    <property type="match status" value="1"/>
</dbReference>
<feature type="domain" description="Peptidase M1 membrane alanine aminopeptidase" evidence="12">
    <location>
        <begin position="258"/>
        <end position="478"/>
    </location>
</feature>
<evidence type="ECO:0000259" key="13">
    <source>
        <dbReference type="Pfam" id="PF11838"/>
    </source>
</evidence>
<dbReference type="Pfam" id="PF17900">
    <property type="entry name" value="Peptidase_M1_N"/>
    <property type="match status" value="1"/>
</dbReference>
<keyword evidence="6 10" id="KW-0378">Hydrolase</keyword>
<evidence type="ECO:0000256" key="8">
    <source>
        <dbReference type="ARBA" id="ARBA00023049"/>
    </source>
</evidence>
<sequence>MIYIKALFVLVSFLVNTTVTTAISYRLPDSTYPSHYIVRIETNSDLGSADNYTGQVTITLNVYYPTDQIVLHAADNLEILELQLLQLESGETIVVQSTELVNETQFLKIYTDRVLNETEQYQLRISFQGRMLRERVGFFLEAYQNGAEKEFYAVTAFEPIHARRAFPCYDEPMFKATFDVEIECGKDYSVHSNAQAMETQMVGKDRKLVRFERTPPMASYLVAFMVSKFREEVRDFGGLKIGMITQPDGVRSRNFEFAFQATWFSIDALQRYTGEKYPFAKLDQVGIDYFYGGLENWGLILYITDALVVDSQADTWDKVDSAKLIAHEVAHQFFGNLVGLTWWEHLWLKEGFATFMSYKLTELFLPGARQVIKQQYFMDRWEALHFDADSITYPMSNYVEHPGAIAMHYGAEIVYNKAACVIRMMEVALGEGVFMAGVQDYIANDRYGTADPYKLYLSLHEFAVLPPNVHIAEIFHSWANQAGHPIVYVEKIGEFGWYRLTQQMYCDAETCKRSRWWIPIFYSSYELGDYFGGWFPDSAETITVALYGNLPLVNNRGYGFYRVSYCQRGWQDIIINWNNIDSESRAKLIDDAFYFLWNNGSTIEPLKAMLDLLKTESDPLPWLAAMDDRTMRKLLLMVKGRSEVEPFVQQMARNLTLDMLKIFRNDTRIESNLARRKAIDWEERMNLTTTRRVGRSNQGSYMCPQMLSPELMVELRCNVKFLIEMLRSVDLTVCFNGPDEFRQFLDYLLQSYECPEVLKVILIVLREGASHVDQLIDKLANDLYDLQNSIESDQLEEFLEGVTYYIYDPYHQRLYQQFIDRLEVISEEQRSTLFRLLDSQQSRIASVVQVLLKFQNFLSV</sequence>
<keyword evidence="10" id="KW-0031">Aminopeptidase</keyword>
<dbReference type="InterPro" id="IPR027268">
    <property type="entry name" value="Peptidase_M4/M1_CTD_sf"/>
</dbReference>
<dbReference type="Gene3D" id="1.25.50.20">
    <property type="match status" value="1"/>
</dbReference>
<dbReference type="InterPro" id="IPR001930">
    <property type="entry name" value="Peptidase_M1"/>
</dbReference>
<dbReference type="CDD" id="cd09601">
    <property type="entry name" value="M1_APN-Q_like"/>
    <property type="match status" value="1"/>
</dbReference>
<dbReference type="Proteomes" id="UP000069940">
    <property type="component" value="Unassembled WGS sequence"/>
</dbReference>
<comment type="cofactor">
    <cofactor evidence="10">
        <name>Zn(2+)</name>
        <dbReference type="ChEBI" id="CHEBI:29105"/>
    </cofactor>
    <text evidence="10">Binds 1 zinc ion per subunit.</text>
</comment>
<dbReference type="InterPro" id="IPR050344">
    <property type="entry name" value="Peptidase_M1_aminopeptidases"/>
</dbReference>
<evidence type="ECO:0000256" key="6">
    <source>
        <dbReference type="ARBA" id="ARBA00022801"/>
    </source>
</evidence>
<keyword evidence="7 10" id="KW-0862">Zinc</keyword>
<dbReference type="Gene3D" id="1.10.390.10">
    <property type="entry name" value="Neutral Protease Domain 2"/>
    <property type="match status" value="1"/>
</dbReference>
<evidence type="ECO:0000313" key="16">
    <source>
        <dbReference type="Proteomes" id="UP000069940"/>
    </source>
</evidence>
<keyword evidence="5 10" id="KW-0479">Metal-binding</keyword>
<feature type="chain" id="PRO_5045158867" description="Aminopeptidase" evidence="11">
    <location>
        <begin position="23"/>
        <end position="860"/>
    </location>
</feature>
<keyword evidence="3" id="KW-0325">Glycoprotein</keyword>
<evidence type="ECO:0000256" key="5">
    <source>
        <dbReference type="ARBA" id="ARBA00022723"/>
    </source>
</evidence>
<keyword evidence="4 10" id="KW-0645">Protease</keyword>
<keyword evidence="11" id="KW-0732">Signal</keyword>
<dbReference type="EC" id="3.4.11.-" evidence="10"/>
<proteinExistence type="inferred from homology"/>
<feature type="signal peptide" evidence="11">
    <location>
        <begin position="1"/>
        <end position="22"/>
    </location>
</feature>
<comment type="subcellular location">
    <subcellularLocation>
        <location evidence="1">Cell membrane</location>
        <topology evidence="1">Lipid-anchor</topology>
        <topology evidence="1">GPI-anchor</topology>
    </subcellularLocation>
</comment>
<evidence type="ECO:0000256" key="10">
    <source>
        <dbReference type="RuleBase" id="RU364040"/>
    </source>
</evidence>
<dbReference type="EnsemblMetazoa" id="AALFPA23_000157.R39265">
    <property type="protein sequence ID" value="AALFPA23_000157.P39265"/>
    <property type="gene ID" value="AALFPA23_000157"/>
</dbReference>
<evidence type="ECO:0000256" key="1">
    <source>
        <dbReference type="ARBA" id="ARBA00004609"/>
    </source>
</evidence>
<dbReference type="RefSeq" id="XP_019527910.3">
    <property type="nucleotide sequence ID" value="XM_019672365.3"/>
</dbReference>
<dbReference type="PRINTS" id="PR00756">
    <property type="entry name" value="ALADIPTASE"/>
</dbReference>
<dbReference type="GeneID" id="109399878"/>
<dbReference type="InterPro" id="IPR014782">
    <property type="entry name" value="Peptidase_M1_dom"/>
</dbReference>
<reference evidence="16" key="1">
    <citation type="journal article" date="2015" name="Proc. Natl. Acad. Sci. U.S.A.">
        <title>Genome sequence of the Asian Tiger mosquito, Aedes albopictus, reveals insights into its biology, genetics, and evolution.</title>
        <authorList>
            <person name="Chen X.G."/>
            <person name="Jiang X."/>
            <person name="Gu J."/>
            <person name="Xu M."/>
            <person name="Wu Y."/>
            <person name="Deng Y."/>
            <person name="Zhang C."/>
            <person name="Bonizzoni M."/>
            <person name="Dermauw W."/>
            <person name="Vontas J."/>
            <person name="Armbruster P."/>
            <person name="Huang X."/>
            <person name="Yang Y."/>
            <person name="Zhang H."/>
            <person name="He W."/>
            <person name="Peng H."/>
            <person name="Liu Y."/>
            <person name="Wu K."/>
            <person name="Chen J."/>
            <person name="Lirakis M."/>
            <person name="Topalis P."/>
            <person name="Van Leeuwen T."/>
            <person name="Hall A.B."/>
            <person name="Jiang X."/>
            <person name="Thorpe C."/>
            <person name="Mueller R.L."/>
            <person name="Sun C."/>
            <person name="Waterhouse R.M."/>
            <person name="Yan G."/>
            <person name="Tu Z.J."/>
            <person name="Fang X."/>
            <person name="James A.A."/>
        </authorList>
    </citation>
    <scope>NUCLEOTIDE SEQUENCE [LARGE SCALE GENOMIC DNA]</scope>
    <source>
        <strain evidence="16">Foshan</strain>
    </source>
</reference>
<dbReference type="SUPFAM" id="SSF55486">
    <property type="entry name" value="Metalloproteases ('zincins'), catalytic domain"/>
    <property type="match status" value="1"/>
</dbReference>
<organism evidence="15 16">
    <name type="scientific">Aedes albopictus</name>
    <name type="common">Asian tiger mosquito</name>
    <name type="synonym">Stegomyia albopicta</name>
    <dbReference type="NCBI Taxonomy" id="7160"/>
    <lineage>
        <taxon>Eukaryota</taxon>
        <taxon>Metazoa</taxon>
        <taxon>Ecdysozoa</taxon>
        <taxon>Arthropoda</taxon>
        <taxon>Hexapoda</taxon>
        <taxon>Insecta</taxon>
        <taxon>Pterygota</taxon>
        <taxon>Neoptera</taxon>
        <taxon>Endopterygota</taxon>
        <taxon>Diptera</taxon>
        <taxon>Nematocera</taxon>
        <taxon>Culicoidea</taxon>
        <taxon>Culicidae</taxon>
        <taxon>Culicinae</taxon>
        <taxon>Aedini</taxon>
        <taxon>Aedes</taxon>
        <taxon>Stegomyia</taxon>
    </lineage>
</organism>
<evidence type="ECO:0000256" key="7">
    <source>
        <dbReference type="ARBA" id="ARBA00022833"/>
    </source>
</evidence>
<dbReference type="PANTHER" id="PTHR11533:SF301">
    <property type="entry name" value="AMINOPEPTIDASE"/>
    <property type="match status" value="1"/>
</dbReference>
<protein>
    <recommendedName>
        <fullName evidence="10">Aminopeptidase</fullName>
        <ecNumber evidence="10">3.4.11.-</ecNumber>
    </recommendedName>
</protein>
<evidence type="ECO:0000256" key="2">
    <source>
        <dbReference type="ARBA" id="ARBA00010136"/>
    </source>
</evidence>
<dbReference type="InterPro" id="IPR042097">
    <property type="entry name" value="Aminopeptidase_N-like_N_sf"/>
</dbReference>
<dbReference type="Gene3D" id="2.60.40.1730">
    <property type="entry name" value="tricorn interacting facor f3 domain"/>
    <property type="match status" value="1"/>
</dbReference>
<name>A0ABM1XJ84_AEDAL</name>
<accession>A0ABM1XJ84</accession>
<evidence type="ECO:0000259" key="12">
    <source>
        <dbReference type="Pfam" id="PF01433"/>
    </source>
</evidence>
<evidence type="ECO:0000313" key="15">
    <source>
        <dbReference type="EnsemblMetazoa" id="AALFPA23_000157.P39265"/>
    </source>
</evidence>
<keyword evidence="3" id="KW-0336">GPI-anchor</keyword>
<dbReference type="SUPFAM" id="SSF63737">
    <property type="entry name" value="Leukotriene A4 hydrolase N-terminal domain"/>
    <property type="match status" value="1"/>
</dbReference>
<dbReference type="InterPro" id="IPR024571">
    <property type="entry name" value="ERAP1-like_C_dom"/>
</dbReference>
<evidence type="ECO:0000256" key="3">
    <source>
        <dbReference type="ARBA" id="ARBA00022622"/>
    </source>
</evidence>
<evidence type="ECO:0000259" key="14">
    <source>
        <dbReference type="Pfam" id="PF17900"/>
    </source>
</evidence>
<comment type="similarity">
    <text evidence="2 10">Belongs to the peptidase M1 family.</text>
</comment>
<keyword evidence="16" id="KW-1185">Reference proteome</keyword>
<keyword evidence="8 10" id="KW-0482">Metalloprotease</keyword>
<keyword evidence="9" id="KW-0449">Lipoprotein</keyword>
<keyword evidence="3" id="KW-0472">Membrane</keyword>
<feature type="domain" description="ERAP1-like C-terminal" evidence="13">
    <location>
        <begin position="552"/>
        <end position="667"/>
    </location>
</feature>
<dbReference type="Pfam" id="PF11838">
    <property type="entry name" value="ERAP1_C"/>
    <property type="match status" value="1"/>
</dbReference>
<reference evidence="15" key="2">
    <citation type="submission" date="2025-05" db="UniProtKB">
        <authorList>
            <consortium name="EnsemblMetazoa"/>
        </authorList>
    </citation>
    <scope>IDENTIFICATION</scope>
    <source>
        <strain evidence="15">Foshan</strain>
    </source>
</reference>
<dbReference type="InterPro" id="IPR034016">
    <property type="entry name" value="M1_APN-typ"/>
</dbReference>
<dbReference type="PANTHER" id="PTHR11533">
    <property type="entry name" value="PROTEASE M1 ZINC METALLOPROTEASE"/>
    <property type="match status" value="1"/>
</dbReference>
<dbReference type="Pfam" id="PF01433">
    <property type="entry name" value="Peptidase_M1"/>
    <property type="match status" value="1"/>
</dbReference>
<dbReference type="InterPro" id="IPR045357">
    <property type="entry name" value="Aminopeptidase_N-like_N"/>
</dbReference>
<evidence type="ECO:0000256" key="11">
    <source>
        <dbReference type="SAM" id="SignalP"/>
    </source>
</evidence>
<evidence type="ECO:0000256" key="4">
    <source>
        <dbReference type="ARBA" id="ARBA00022670"/>
    </source>
</evidence>
<evidence type="ECO:0000256" key="9">
    <source>
        <dbReference type="ARBA" id="ARBA00023288"/>
    </source>
</evidence>